<protein>
    <submittedName>
        <fullName evidence="2">Uncharacterized protein</fullName>
    </submittedName>
</protein>
<comment type="caution">
    <text evidence="2">The sequence shown here is derived from an EMBL/GenBank/DDBJ whole genome shotgun (WGS) entry which is preliminary data.</text>
</comment>
<gene>
    <name evidence="2" type="ORF">CWATWH8502_755</name>
</gene>
<dbReference type="Proteomes" id="UP000018348">
    <property type="component" value="Unassembled WGS sequence"/>
</dbReference>
<name>T2IDZ8_CROWT</name>
<reference evidence="2 3" key="1">
    <citation type="submission" date="2013-01" db="EMBL/GenBank/DDBJ databases">
        <authorList>
            <person name="Bench S."/>
        </authorList>
    </citation>
    <scope>NUCLEOTIDE SEQUENCE [LARGE SCALE GENOMIC DNA]</scope>
    <source>
        <strain evidence="2 3">WH 8502</strain>
    </source>
</reference>
<dbReference type="AlphaFoldDB" id="T2IDZ8"/>
<dbReference type="EMBL" id="CAQK01000308">
    <property type="protein sequence ID" value="CCQ50455.1"/>
    <property type="molecule type" value="Genomic_DNA"/>
</dbReference>
<feature type="transmembrane region" description="Helical" evidence="1">
    <location>
        <begin position="39"/>
        <end position="59"/>
    </location>
</feature>
<keyword evidence="1" id="KW-0472">Membrane</keyword>
<reference evidence="2 3" key="2">
    <citation type="submission" date="2013-09" db="EMBL/GenBank/DDBJ databases">
        <title>Whole genome comparison of six Crocosphaera watsonii strains with differing phenotypes.</title>
        <authorList>
            <person name="Bench S.R."/>
            <person name="Heller P."/>
            <person name="Frank I."/>
            <person name="Arciniega M."/>
            <person name="Shilova I.N."/>
            <person name="Zehr J.P."/>
        </authorList>
    </citation>
    <scope>NUCLEOTIDE SEQUENCE [LARGE SCALE GENOMIC DNA]</scope>
    <source>
        <strain evidence="2 3">WH 8502</strain>
    </source>
</reference>
<keyword evidence="1" id="KW-1133">Transmembrane helix</keyword>
<proteinExistence type="predicted"/>
<evidence type="ECO:0000256" key="1">
    <source>
        <dbReference type="SAM" id="Phobius"/>
    </source>
</evidence>
<sequence length="62" mass="6832">MGLPDSRSDISAHRAISAKVEQKEIAFSAQRSESLPRSLIVATFLILGWLPLIYSSIVLKYG</sequence>
<keyword evidence="1" id="KW-0812">Transmembrane</keyword>
<evidence type="ECO:0000313" key="2">
    <source>
        <dbReference type="EMBL" id="CCQ50455.1"/>
    </source>
</evidence>
<evidence type="ECO:0000313" key="3">
    <source>
        <dbReference type="Proteomes" id="UP000018348"/>
    </source>
</evidence>
<organism evidence="2 3">
    <name type="scientific">Crocosphaera watsonii WH 8502</name>
    <dbReference type="NCBI Taxonomy" id="423474"/>
    <lineage>
        <taxon>Bacteria</taxon>
        <taxon>Bacillati</taxon>
        <taxon>Cyanobacteriota</taxon>
        <taxon>Cyanophyceae</taxon>
        <taxon>Oscillatoriophycideae</taxon>
        <taxon>Chroococcales</taxon>
        <taxon>Aphanothecaceae</taxon>
        <taxon>Crocosphaera</taxon>
    </lineage>
</organism>
<accession>T2IDZ8</accession>